<evidence type="ECO:0000256" key="4">
    <source>
        <dbReference type="ARBA" id="ARBA00023163"/>
    </source>
</evidence>
<dbReference type="PROSITE" id="PS50048">
    <property type="entry name" value="ZN2_CY6_FUNGAL_2"/>
    <property type="match status" value="1"/>
</dbReference>
<dbReference type="Gene3D" id="4.10.240.10">
    <property type="entry name" value="Zn(2)-C6 fungal-type DNA-binding domain"/>
    <property type="match status" value="1"/>
</dbReference>
<keyword evidence="4" id="KW-0804">Transcription</keyword>
<evidence type="ECO:0000256" key="5">
    <source>
        <dbReference type="ARBA" id="ARBA00023242"/>
    </source>
</evidence>
<keyword evidence="3" id="KW-0238">DNA-binding</keyword>
<feature type="region of interest" description="Disordered" evidence="6">
    <location>
        <begin position="104"/>
        <end position="134"/>
    </location>
</feature>
<evidence type="ECO:0000256" key="1">
    <source>
        <dbReference type="ARBA" id="ARBA00004123"/>
    </source>
</evidence>
<reference evidence="8" key="1">
    <citation type="submission" date="2023-06" db="EMBL/GenBank/DDBJ databases">
        <title>Genome-scale phylogeny and comparative genomics of the fungal order Sordariales.</title>
        <authorList>
            <consortium name="Lawrence Berkeley National Laboratory"/>
            <person name="Hensen N."/>
            <person name="Bonometti L."/>
            <person name="Westerberg I."/>
            <person name="Brannstrom I.O."/>
            <person name="Guillou S."/>
            <person name="Cros-Aarteil S."/>
            <person name="Calhoun S."/>
            <person name="Haridas S."/>
            <person name="Kuo A."/>
            <person name="Mondo S."/>
            <person name="Pangilinan J."/>
            <person name="Riley R."/>
            <person name="Labutti K."/>
            <person name="Andreopoulos B."/>
            <person name="Lipzen A."/>
            <person name="Chen C."/>
            <person name="Yanf M."/>
            <person name="Daum C."/>
            <person name="Ng V."/>
            <person name="Clum A."/>
            <person name="Steindorff A."/>
            <person name="Ohm R."/>
            <person name="Martin F."/>
            <person name="Silar P."/>
            <person name="Natvig D."/>
            <person name="Lalanne C."/>
            <person name="Gautier V."/>
            <person name="Ament-Velasquez S.L."/>
            <person name="Kruys A."/>
            <person name="Hutchinson M.I."/>
            <person name="Powell A.J."/>
            <person name="Barry K."/>
            <person name="Miller A.N."/>
            <person name="Grigoriev I.V."/>
            <person name="Debuchy R."/>
            <person name="Gladieux P."/>
            <person name="Thoren M.H."/>
            <person name="Johannesson H."/>
        </authorList>
    </citation>
    <scope>NUCLEOTIDE SEQUENCE</scope>
    <source>
        <strain evidence="8">CBS 606.72</strain>
    </source>
</reference>
<evidence type="ECO:0000313" key="8">
    <source>
        <dbReference type="EMBL" id="KAK0617010.1"/>
    </source>
</evidence>
<keyword evidence="9" id="KW-1185">Reference proteome</keyword>
<dbReference type="PANTHER" id="PTHR31845:SF10">
    <property type="entry name" value="ZN(II)2CYS6 TRANSCRIPTION FACTOR (EUROFUNG)"/>
    <property type="match status" value="1"/>
</dbReference>
<evidence type="ECO:0000256" key="3">
    <source>
        <dbReference type="ARBA" id="ARBA00023125"/>
    </source>
</evidence>
<comment type="caution">
    <text evidence="8">The sequence shown here is derived from an EMBL/GenBank/DDBJ whole genome shotgun (WGS) entry which is preliminary data.</text>
</comment>
<dbReference type="Pfam" id="PF00172">
    <property type="entry name" value="Zn_clus"/>
    <property type="match status" value="1"/>
</dbReference>
<dbReference type="InterPro" id="IPR001138">
    <property type="entry name" value="Zn2Cys6_DnaBD"/>
</dbReference>
<protein>
    <recommendedName>
        <fullName evidence="7">Zn(2)-C6 fungal-type domain-containing protein</fullName>
    </recommendedName>
</protein>
<accession>A0AA39WKK0</accession>
<dbReference type="SUPFAM" id="SSF57701">
    <property type="entry name" value="Zn2/Cys6 DNA-binding domain"/>
    <property type="match status" value="1"/>
</dbReference>
<dbReference type="EMBL" id="JAULSU010000005">
    <property type="protein sequence ID" value="KAK0617010.1"/>
    <property type="molecule type" value="Genomic_DNA"/>
</dbReference>
<dbReference type="InterPro" id="IPR036864">
    <property type="entry name" value="Zn2-C6_fun-type_DNA-bd_sf"/>
</dbReference>
<proteinExistence type="predicted"/>
<dbReference type="CDD" id="cd12148">
    <property type="entry name" value="fungal_TF_MHR"/>
    <property type="match status" value="1"/>
</dbReference>
<dbReference type="PANTHER" id="PTHR31845">
    <property type="entry name" value="FINGER DOMAIN PROTEIN, PUTATIVE-RELATED"/>
    <property type="match status" value="1"/>
</dbReference>
<keyword evidence="5" id="KW-0539">Nucleus</keyword>
<comment type="subcellular location">
    <subcellularLocation>
        <location evidence="1">Nucleus</location>
    </subcellularLocation>
</comment>
<evidence type="ECO:0000256" key="6">
    <source>
        <dbReference type="SAM" id="MobiDB-lite"/>
    </source>
</evidence>
<feature type="region of interest" description="Disordered" evidence="6">
    <location>
        <begin position="59"/>
        <end position="84"/>
    </location>
</feature>
<feature type="domain" description="Zn(2)-C6 fungal-type" evidence="7">
    <location>
        <begin position="16"/>
        <end position="50"/>
    </location>
</feature>
<dbReference type="SMART" id="SM00066">
    <property type="entry name" value="GAL4"/>
    <property type="match status" value="1"/>
</dbReference>
<gene>
    <name evidence="8" type="ORF">B0T14DRAFT_459648</name>
</gene>
<dbReference type="PROSITE" id="PS00463">
    <property type="entry name" value="ZN2_CY6_FUNGAL_1"/>
    <property type="match status" value="1"/>
</dbReference>
<dbReference type="GO" id="GO:0000981">
    <property type="term" value="F:DNA-binding transcription factor activity, RNA polymerase II-specific"/>
    <property type="evidence" value="ECO:0007669"/>
    <property type="project" value="InterPro"/>
</dbReference>
<feature type="compositionally biased region" description="Polar residues" evidence="6">
    <location>
        <begin position="121"/>
        <end position="130"/>
    </location>
</feature>
<evidence type="ECO:0000256" key="2">
    <source>
        <dbReference type="ARBA" id="ARBA00023015"/>
    </source>
</evidence>
<dbReference type="InterPro" id="IPR051089">
    <property type="entry name" value="prtT"/>
</dbReference>
<dbReference type="GO" id="GO:0005634">
    <property type="term" value="C:nucleus"/>
    <property type="evidence" value="ECO:0007669"/>
    <property type="project" value="UniProtKB-SubCell"/>
</dbReference>
<sequence length="614" mass="68342">MDTAATFAVYPLKRRACAACTTAKAKCSGPLPALQKNCQRCSRLGKECVFQDLPQRRRPRMAPAYPPTYPRTASSSTETSQLDPVKSLETKLEALSAEIAALKQHQQNDSPIPTKALPQHASPNQGTQNGEHGDIISRGWITRDEADHLITTFKQDFTPRFPFVTLSSTETAAHLRKHSPFLFLCVIAISLYNNPPLQQRISEEVRRQLSTRLLFHSERSMDLLRGLLVYSAWYQYFAHQGHGQLYILSQLCVTLVYDLGLPPGCSGNKKPDDGRGTDDNGKRAVLGAFWLSVTTSRILQRPVGLKHSIGLDEWASGFAVGPEYASDVGIQPIIMLQAFAFRIMEAVPDITVREEDAREEKSEITPQAILPFLVELENIKEKVNKYSATAPNIANYINLELFHLETWLSHSPIPEPDSPQLYHNIQLNHQSISQILQIPTSEVYCTPLLLHLWVCTSLTWLGRTLGQLLTTTMSRSTITEAQRVINEAKYLSSADSLSKKFEEAYGGLWDGGVDDHSELGRLLHHIRMLRRTYHWHVKRITGSDLVETVEGLTSDLTGEGWVGDAEAMTIPSDADFDTAGFGDFEAGTWTSINDFLFIDYAGFGDGLPGAAPGY</sequence>
<dbReference type="Proteomes" id="UP001175000">
    <property type="component" value="Unassembled WGS sequence"/>
</dbReference>
<name>A0AA39WKK0_9PEZI</name>
<evidence type="ECO:0000259" key="7">
    <source>
        <dbReference type="PROSITE" id="PS50048"/>
    </source>
</evidence>
<dbReference type="AlphaFoldDB" id="A0AA39WKK0"/>
<keyword evidence="2" id="KW-0805">Transcription regulation</keyword>
<dbReference type="GO" id="GO:0008270">
    <property type="term" value="F:zinc ion binding"/>
    <property type="evidence" value="ECO:0007669"/>
    <property type="project" value="InterPro"/>
</dbReference>
<organism evidence="8 9">
    <name type="scientific">Immersiella caudata</name>
    <dbReference type="NCBI Taxonomy" id="314043"/>
    <lineage>
        <taxon>Eukaryota</taxon>
        <taxon>Fungi</taxon>
        <taxon>Dikarya</taxon>
        <taxon>Ascomycota</taxon>
        <taxon>Pezizomycotina</taxon>
        <taxon>Sordariomycetes</taxon>
        <taxon>Sordariomycetidae</taxon>
        <taxon>Sordariales</taxon>
        <taxon>Lasiosphaeriaceae</taxon>
        <taxon>Immersiella</taxon>
    </lineage>
</organism>
<dbReference type="GO" id="GO:0000976">
    <property type="term" value="F:transcription cis-regulatory region binding"/>
    <property type="evidence" value="ECO:0007669"/>
    <property type="project" value="TreeGrafter"/>
</dbReference>
<evidence type="ECO:0000313" key="9">
    <source>
        <dbReference type="Proteomes" id="UP001175000"/>
    </source>
</evidence>